<sequence>MTSYAFAFGLGSGLILSAPTFLLACKFFTLSPFIVCPITSGLLGLFFGAAYQWNWGVGWPTGFGCTCANILSSIALVTLFLSENEFESSSKLFSLIGLTAANIDPKDINSEEPLFYINTSSLMFENTPFDANDYVLKENPAKESLDGLKMIFLRVSSAIEELLELRSNENMKVEAEDIGFGADSVPSGISIIKDCIVKFWVKNVKNRIIPNIRTPLSPLDTIIIFRVVYDSLRFCHRDIRPDNVMRTDDGKLILIDWGFACAINETTFFAGIISFCVDDYLGCVLDQNTFIRPYKKEYDCESMLKTFCFWFDEDKIEILSVNRLKKAEGARNFWTNFNKLNFQSILKQIHTKNSDPYEVLKSFFTKNNID</sequence>
<keyword evidence="1" id="KW-0812">Transmembrane</keyword>
<protein>
    <submittedName>
        <fullName evidence="3">Predicted protein</fullName>
    </submittedName>
</protein>
<evidence type="ECO:0000313" key="3">
    <source>
        <dbReference type="EMBL" id="EFC39378.1"/>
    </source>
</evidence>
<dbReference type="RefSeq" id="XP_002672122.1">
    <property type="nucleotide sequence ID" value="XM_002672076.1"/>
</dbReference>
<reference evidence="3 4" key="1">
    <citation type="journal article" date="2010" name="Cell">
        <title>The genome of Naegleria gruberi illuminates early eukaryotic versatility.</title>
        <authorList>
            <person name="Fritz-Laylin L.K."/>
            <person name="Prochnik S.E."/>
            <person name="Ginger M.L."/>
            <person name="Dacks J.B."/>
            <person name="Carpenter M.L."/>
            <person name="Field M.C."/>
            <person name="Kuo A."/>
            <person name="Paredez A."/>
            <person name="Chapman J."/>
            <person name="Pham J."/>
            <person name="Shu S."/>
            <person name="Neupane R."/>
            <person name="Cipriano M."/>
            <person name="Mancuso J."/>
            <person name="Tu H."/>
            <person name="Salamov A."/>
            <person name="Lindquist E."/>
            <person name="Shapiro H."/>
            <person name="Lucas S."/>
            <person name="Grigoriev I.V."/>
            <person name="Cande W.Z."/>
            <person name="Fulton C."/>
            <person name="Rokhsar D.S."/>
            <person name="Dawson S.C."/>
        </authorList>
    </citation>
    <scope>NUCLEOTIDE SEQUENCE [LARGE SCALE GENOMIC DNA]</scope>
    <source>
        <strain evidence="3 4">NEG-M</strain>
    </source>
</reference>
<dbReference type="GeneID" id="8850858"/>
<proteinExistence type="predicted"/>
<dbReference type="VEuPathDB" id="AmoebaDB:NAEGRDRAFT_72766"/>
<dbReference type="InterPro" id="IPR011009">
    <property type="entry name" value="Kinase-like_dom_sf"/>
</dbReference>
<feature type="transmembrane region" description="Helical" evidence="1">
    <location>
        <begin position="32"/>
        <end position="53"/>
    </location>
</feature>
<dbReference type="KEGG" id="ngr:NAEGRDRAFT_72766"/>
<dbReference type="OrthoDB" id="2747778at2759"/>
<dbReference type="Gene3D" id="1.10.510.10">
    <property type="entry name" value="Transferase(Phosphotransferase) domain 1"/>
    <property type="match status" value="1"/>
</dbReference>
<dbReference type="SUPFAM" id="SSF56112">
    <property type="entry name" value="Protein kinase-like (PK-like)"/>
    <property type="match status" value="1"/>
</dbReference>
<dbReference type="EMBL" id="GG738900">
    <property type="protein sequence ID" value="EFC39378.1"/>
    <property type="molecule type" value="Genomic_DNA"/>
</dbReference>
<gene>
    <name evidence="3" type="ORF">NAEGRDRAFT_72766</name>
</gene>
<evidence type="ECO:0000313" key="4">
    <source>
        <dbReference type="Proteomes" id="UP000006671"/>
    </source>
</evidence>
<evidence type="ECO:0000256" key="1">
    <source>
        <dbReference type="SAM" id="Phobius"/>
    </source>
</evidence>
<dbReference type="Pfam" id="PF01636">
    <property type="entry name" value="APH"/>
    <property type="match status" value="1"/>
</dbReference>
<dbReference type="InterPro" id="IPR002575">
    <property type="entry name" value="Aminoglycoside_PTrfase"/>
</dbReference>
<name>D2VUS4_NAEGR</name>
<dbReference type="Proteomes" id="UP000006671">
    <property type="component" value="Unassembled WGS sequence"/>
</dbReference>
<feature type="transmembrane region" description="Helical" evidence="1">
    <location>
        <begin position="6"/>
        <end position="25"/>
    </location>
</feature>
<dbReference type="AlphaFoldDB" id="D2VUS4"/>
<feature type="domain" description="Aminoglycoside phosphotransferase" evidence="2">
    <location>
        <begin position="232"/>
        <end position="261"/>
    </location>
</feature>
<keyword evidence="1" id="KW-0472">Membrane</keyword>
<dbReference type="InParanoid" id="D2VUS4"/>
<feature type="transmembrane region" description="Helical" evidence="1">
    <location>
        <begin position="59"/>
        <end position="81"/>
    </location>
</feature>
<keyword evidence="4" id="KW-1185">Reference proteome</keyword>
<organism evidence="4">
    <name type="scientific">Naegleria gruberi</name>
    <name type="common">Amoeba</name>
    <dbReference type="NCBI Taxonomy" id="5762"/>
    <lineage>
        <taxon>Eukaryota</taxon>
        <taxon>Discoba</taxon>
        <taxon>Heterolobosea</taxon>
        <taxon>Tetramitia</taxon>
        <taxon>Eutetramitia</taxon>
        <taxon>Vahlkampfiidae</taxon>
        <taxon>Naegleria</taxon>
    </lineage>
</organism>
<accession>D2VUS4</accession>
<keyword evidence="1" id="KW-1133">Transmembrane helix</keyword>
<evidence type="ECO:0000259" key="2">
    <source>
        <dbReference type="Pfam" id="PF01636"/>
    </source>
</evidence>